<feature type="region of interest" description="Disordered" evidence="3">
    <location>
        <begin position="237"/>
        <end position="258"/>
    </location>
</feature>
<dbReference type="PANTHER" id="PTHR43364:SF7">
    <property type="entry name" value="NADP-DEPENDENT OXIDOREDUCTASE DOMAIN-CONTAINING PROTEIN-RELATED"/>
    <property type="match status" value="1"/>
</dbReference>
<dbReference type="Gene3D" id="3.20.20.100">
    <property type="entry name" value="NADP-dependent oxidoreductase domain"/>
    <property type="match status" value="1"/>
</dbReference>
<dbReference type="EMBL" id="JADGJQ010000074">
    <property type="protein sequence ID" value="KAJ3172846.1"/>
    <property type="molecule type" value="Genomic_DNA"/>
</dbReference>
<proteinExistence type="inferred from homology"/>
<evidence type="ECO:0000256" key="1">
    <source>
        <dbReference type="ARBA" id="ARBA00022857"/>
    </source>
</evidence>
<dbReference type="InterPro" id="IPR023210">
    <property type="entry name" value="NADP_OxRdtase_dom"/>
</dbReference>
<dbReference type="InterPro" id="IPR036812">
    <property type="entry name" value="NAD(P)_OxRdtase_dom_sf"/>
</dbReference>
<evidence type="ECO:0000256" key="2">
    <source>
        <dbReference type="ARBA" id="ARBA00038157"/>
    </source>
</evidence>
<reference evidence="5" key="1">
    <citation type="submission" date="2020-05" db="EMBL/GenBank/DDBJ databases">
        <title>Phylogenomic resolution of chytrid fungi.</title>
        <authorList>
            <person name="Stajich J.E."/>
            <person name="Amses K."/>
            <person name="Simmons R."/>
            <person name="Seto K."/>
            <person name="Myers J."/>
            <person name="Bonds A."/>
            <person name="Quandt C.A."/>
            <person name="Barry K."/>
            <person name="Liu P."/>
            <person name="Grigoriev I."/>
            <person name="Longcore J.E."/>
            <person name="James T.Y."/>
        </authorList>
    </citation>
    <scope>NUCLEOTIDE SEQUENCE</scope>
    <source>
        <strain evidence="5">JEL0379</strain>
    </source>
</reference>
<evidence type="ECO:0000313" key="5">
    <source>
        <dbReference type="EMBL" id="KAJ3172846.1"/>
    </source>
</evidence>
<keyword evidence="1" id="KW-0521">NADP</keyword>
<comment type="caution">
    <text evidence="5">The sequence shown here is derived from an EMBL/GenBank/DDBJ whole genome shotgun (WGS) entry which is preliminary data.</text>
</comment>
<dbReference type="PANTHER" id="PTHR43364">
    <property type="entry name" value="NADH-SPECIFIC METHYLGLYOXAL REDUCTASE-RELATED"/>
    <property type="match status" value="1"/>
</dbReference>
<name>A0AAD5TDF5_9FUNG</name>
<gene>
    <name evidence="5" type="ORF">HDU87_007770</name>
</gene>
<evidence type="ECO:0000256" key="3">
    <source>
        <dbReference type="SAM" id="MobiDB-lite"/>
    </source>
</evidence>
<keyword evidence="6" id="KW-1185">Reference proteome</keyword>
<comment type="similarity">
    <text evidence="2">Belongs to the aldo/keto reductase family. Aldo/keto reductase 2 subfamily.</text>
</comment>
<evidence type="ECO:0000313" key="6">
    <source>
        <dbReference type="Proteomes" id="UP001212152"/>
    </source>
</evidence>
<dbReference type="AlphaFoldDB" id="A0AAD5TDF5"/>
<dbReference type="Proteomes" id="UP001212152">
    <property type="component" value="Unassembled WGS sequence"/>
</dbReference>
<dbReference type="InterPro" id="IPR050523">
    <property type="entry name" value="AKR_Detox_Biosynth"/>
</dbReference>
<dbReference type="SUPFAM" id="SSF51430">
    <property type="entry name" value="NAD(P)-linked oxidoreductase"/>
    <property type="match status" value="1"/>
</dbReference>
<protein>
    <recommendedName>
        <fullName evidence="4">NADP-dependent oxidoreductase domain-containing protein</fullName>
    </recommendedName>
</protein>
<sequence>MYAAQPPKGPLEHYKILSSKAGVRVSPACLGAMTFGTAWKERLSECSKDEAFAIMDTFFDNGGNFIDTANNYQNNESEIWIGEWMKKRNNRDEIVLATKFSSTYVKPGEVKIAVNATGNSAKSLHGSIARSLKNLNTTYVDILYVHWPDYLVNIHEMMHSLNNLVVAGKVLYLGASDLPAWMVAAANTYAREKGLAQFVVYQGKWNVAERDFERDILPMARAFGLALAPWSVMIGGRSKTEEEKSKDKGREPMGPPPRNFDAVLKAVDAVAKDLSATRQQVCIAYVIKKEPQTFPIIGTRKAAHLLDNIKGIELVEKLTSDHVKQIESAGDFDIGFPHNFVGTGVVASNWILTNGGTIQQPPFTIPQI</sequence>
<feature type="domain" description="NADP-dependent oxidoreductase" evidence="4">
    <location>
        <begin position="29"/>
        <end position="329"/>
    </location>
</feature>
<organism evidence="5 6">
    <name type="scientific">Geranomyces variabilis</name>
    <dbReference type="NCBI Taxonomy" id="109894"/>
    <lineage>
        <taxon>Eukaryota</taxon>
        <taxon>Fungi</taxon>
        <taxon>Fungi incertae sedis</taxon>
        <taxon>Chytridiomycota</taxon>
        <taxon>Chytridiomycota incertae sedis</taxon>
        <taxon>Chytridiomycetes</taxon>
        <taxon>Spizellomycetales</taxon>
        <taxon>Powellomycetaceae</taxon>
        <taxon>Geranomyces</taxon>
    </lineage>
</organism>
<accession>A0AAD5TDF5</accession>
<dbReference type="Pfam" id="PF00248">
    <property type="entry name" value="Aldo_ket_red"/>
    <property type="match status" value="1"/>
</dbReference>
<feature type="compositionally biased region" description="Basic and acidic residues" evidence="3">
    <location>
        <begin position="238"/>
        <end position="251"/>
    </location>
</feature>
<evidence type="ECO:0000259" key="4">
    <source>
        <dbReference type="Pfam" id="PF00248"/>
    </source>
</evidence>